<dbReference type="EMBL" id="AEUN01000539">
    <property type="protein sequence ID" value="EHJ06832.1"/>
    <property type="molecule type" value="Genomic_DNA"/>
</dbReference>
<dbReference type="CDD" id="cd00430">
    <property type="entry name" value="PLPDE_III_AR"/>
    <property type="match status" value="1"/>
</dbReference>
<feature type="binding site" evidence="5 7">
    <location>
        <position position="312"/>
    </location>
    <ligand>
        <name>substrate</name>
    </ligand>
</feature>
<comment type="function">
    <text evidence="5">Catalyzes the interconversion of L-alanine and D-alanine. May also act on other amino acids.</text>
</comment>
<evidence type="ECO:0000256" key="6">
    <source>
        <dbReference type="PIRSR" id="PIRSR600821-50"/>
    </source>
</evidence>
<dbReference type="GO" id="GO:0030632">
    <property type="term" value="P:D-alanine biosynthetic process"/>
    <property type="evidence" value="ECO:0007669"/>
    <property type="project" value="UniProtKB-UniRule"/>
</dbReference>
<dbReference type="GO" id="GO:0009252">
    <property type="term" value="P:peptidoglycan biosynthetic process"/>
    <property type="evidence" value="ECO:0007669"/>
    <property type="project" value="TreeGrafter"/>
</dbReference>
<dbReference type="Gene3D" id="2.40.37.10">
    <property type="entry name" value="Lyase, Ornithine Decarboxylase, Chain A, domain 1"/>
    <property type="match status" value="1"/>
</dbReference>
<dbReference type="InterPro" id="IPR011079">
    <property type="entry name" value="Ala_racemase_C"/>
</dbReference>
<dbReference type="OrthoDB" id="9813814at2"/>
<dbReference type="Proteomes" id="UP000005413">
    <property type="component" value="Unassembled WGS sequence"/>
</dbReference>
<proteinExistence type="inferred from homology"/>
<reference evidence="9 10" key="1">
    <citation type="journal article" date="2012" name="BMC Genomics">
        <title>Comparative genomic analysis of the genus Staphylococcus including Staphylococcus aureus and its newly described sister species Staphylococcus simiae.</title>
        <authorList>
            <person name="Suzuki H."/>
            <person name="Lefebure T."/>
            <person name="Pavinski Bitar P."/>
            <person name="Stanhope M.J."/>
        </authorList>
    </citation>
    <scope>NUCLEOTIDE SEQUENCE [LARGE SCALE GENOMIC DNA]</scope>
    <source>
        <strain evidence="9 10">CCM 7213</strain>
    </source>
</reference>
<dbReference type="UniPathway" id="UPA00042">
    <property type="reaction ID" value="UER00497"/>
</dbReference>
<evidence type="ECO:0000256" key="4">
    <source>
        <dbReference type="ARBA" id="ARBA00023235"/>
    </source>
</evidence>
<dbReference type="Pfam" id="PF01168">
    <property type="entry name" value="Ala_racemase_N"/>
    <property type="match status" value="1"/>
</dbReference>
<feature type="binding site" evidence="5 7">
    <location>
        <position position="138"/>
    </location>
    <ligand>
        <name>substrate</name>
    </ligand>
</feature>
<protein>
    <recommendedName>
        <fullName evidence="5">Alanine racemase</fullName>
        <ecNumber evidence="5">5.1.1.1</ecNumber>
    </recommendedName>
</protein>
<dbReference type="InterPro" id="IPR001608">
    <property type="entry name" value="Ala_racemase_N"/>
</dbReference>
<evidence type="ECO:0000313" key="9">
    <source>
        <dbReference type="EMBL" id="EHJ06832.1"/>
    </source>
</evidence>
<organism evidence="9 10">
    <name type="scientific">Staphylococcus simiae CCM 7213 = CCUG 51256</name>
    <dbReference type="NCBI Taxonomy" id="911238"/>
    <lineage>
        <taxon>Bacteria</taxon>
        <taxon>Bacillati</taxon>
        <taxon>Bacillota</taxon>
        <taxon>Bacilli</taxon>
        <taxon>Bacillales</taxon>
        <taxon>Staphylococcaceae</taxon>
        <taxon>Staphylococcus</taxon>
    </lineage>
</organism>
<evidence type="ECO:0000259" key="8">
    <source>
        <dbReference type="SMART" id="SM01005"/>
    </source>
</evidence>
<dbReference type="PROSITE" id="PS00395">
    <property type="entry name" value="ALANINE_RACEMASE"/>
    <property type="match status" value="1"/>
</dbReference>
<name>G5JLV6_9STAP</name>
<comment type="similarity">
    <text evidence="5">Belongs to the alanine racemase family.</text>
</comment>
<evidence type="ECO:0000256" key="3">
    <source>
        <dbReference type="ARBA" id="ARBA00022898"/>
    </source>
</evidence>
<gene>
    <name evidence="9" type="ORF">SS7213T_12377</name>
</gene>
<keyword evidence="10" id="KW-1185">Reference proteome</keyword>
<dbReference type="RefSeq" id="WP_002465154.1">
    <property type="nucleotide sequence ID" value="NZ_AEUN01000539.1"/>
</dbReference>
<evidence type="ECO:0000256" key="2">
    <source>
        <dbReference type="ARBA" id="ARBA00001933"/>
    </source>
</evidence>
<evidence type="ECO:0000313" key="10">
    <source>
        <dbReference type="Proteomes" id="UP000005413"/>
    </source>
</evidence>
<dbReference type="InterPro" id="IPR000821">
    <property type="entry name" value="Ala_racemase"/>
</dbReference>
<accession>G5JLV6</accession>
<evidence type="ECO:0000256" key="5">
    <source>
        <dbReference type="HAMAP-Rule" id="MF_01201"/>
    </source>
</evidence>
<dbReference type="SUPFAM" id="SSF50621">
    <property type="entry name" value="Alanine racemase C-terminal domain-like"/>
    <property type="match status" value="1"/>
</dbReference>
<dbReference type="Pfam" id="PF00842">
    <property type="entry name" value="Ala_racemase_C"/>
    <property type="match status" value="1"/>
</dbReference>
<dbReference type="SUPFAM" id="SSF51419">
    <property type="entry name" value="PLP-binding barrel"/>
    <property type="match status" value="1"/>
</dbReference>
<feature type="modified residue" description="N6-(pyridoxal phosphate)lysine" evidence="5 6">
    <location>
        <position position="39"/>
    </location>
</feature>
<dbReference type="PANTHER" id="PTHR30511">
    <property type="entry name" value="ALANINE RACEMASE"/>
    <property type="match status" value="1"/>
</dbReference>
<dbReference type="EC" id="5.1.1.1" evidence="5"/>
<dbReference type="GO" id="GO:0008784">
    <property type="term" value="F:alanine racemase activity"/>
    <property type="evidence" value="ECO:0007669"/>
    <property type="project" value="UniProtKB-UniRule"/>
</dbReference>
<dbReference type="FunFam" id="3.20.20.10:FF:000002">
    <property type="entry name" value="Alanine racemase"/>
    <property type="match status" value="1"/>
</dbReference>
<evidence type="ECO:0000256" key="7">
    <source>
        <dbReference type="PIRSR" id="PIRSR600821-52"/>
    </source>
</evidence>
<dbReference type="GO" id="GO:0005829">
    <property type="term" value="C:cytosol"/>
    <property type="evidence" value="ECO:0007669"/>
    <property type="project" value="TreeGrafter"/>
</dbReference>
<dbReference type="HAMAP" id="MF_01201">
    <property type="entry name" value="Ala_racemase"/>
    <property type="match status" value="1"/>
</dbReference>
<dbReference type="InterPro" id="IPR009006">
    <property type="entry name" value="Ala_racemase/Decarboxylase_C"/>
</dbReference>
<dbReference type="InterPro" id="IPR020622">
    <property type="entry name" value="Ala_racemase_pyridoxalP-BS"/>
</dbReference>
<comment type="catalytic activity">
    <reaction evidence="1 5">
        <text>L-alanine = D-alanine</text>
        <dbReference type="Rhea" id="RHEA:20249"/>
        <dbReference type="ChEBI" id="CHEBI:57416"/>
        <dbReference type="ChEBI" id="CHEBI:57972"/>
        <dbReference type="EC" id="5.1.1.1"/>
    </reaction>
</comment>
<comment type="caution">
    <text evidence="9">The sequence shown here is derived from an EMBL/GenBank/DDBJ whole genome shotgun (WGS) entry which is preliminary data.</text>
</comment>
<feature type="active site" description="Proton acceptor; specific for L-alanine" evidence="5">
    <location>
        <position position="265"/>
    </location>
</feature>
<dbReference type="PRINTS" id="PR00992">
    <property type="entry name" value="ALARACEMASE"/>
</dbReference>
<comment type="cofactor">
    <cofactor evidence="2 5 6">
        <name>pyridoxal 5'-phosphate</name>
        <dbReference type="ChEBI" id="CHEBI:597326"/>
    </cofactor>
</comment>
<dbReference type="NCBIfam" id="TIGR00492">
    <property type="entry name" value="alr"/>
    <property type="match status" value="1"/>
</dbReference>
<comment type="pathway">
    <text evidence="5">Amino-acid biosynthesis; D-alanine biosynthesis; D-alanine from L-alanine: step 1/1.</text>
</comment>
<keyword evidence="3 5" id="KW-0663">Pyridoxal phosphate</keyword>
<feature type="domain" description="Alanine racemase C-terminal" evidence="8">
    <location>
        <begin position="244"/>
        <end position="369"/>
    </location>
</feature>
<sequence>MADKYYRSAYINVDLNAVAANFNTISTLHHNKTVIAVIKANAYGLGSVKVAQHLMNHGATFFAVATLDEAIELRMHGITAKILVLGVIPPEDVDKAIQHRVALTAPSKQWLKEMIKNISSDQIKKLWLHVKVDTGMGRLGIKESDEYQEVIDIIAQQEQLVFEGVYTHFACADEPGEYTTEQYQLFKDMVNQFEKPQYVHCQNSAATLLMDGQFCNAVRPGIALYGYYPSEYVKDNVKVHLRPSIQLVTNVVQVKSLLAGESVSYGATYTATAATKIAVLPIGYADGYLRVMQGSYVNVNGHQCEVIGRVCMDQMIVKAPENVKTGDSVILFDNHRDSKQSVEQAAHKQQTIVYEVLCNLSRRLPRVYHDGDDIDVTNELLK</sequence>
<dbReference type="FunFam" id="2.40.37.10:FF:000006">
    <property type="entry name" value="Alanine racemase"/>
    <property type="match status" value="1"/>
</dbReference>
<dbReference type="SMART" id="SM01005">
    <property type="entry name" value="Ala_racemase_C"/>
    <property type="match status" value="1"/>
</dbReference>
<feature type="active site" description="Proton acceptor; specific for D-alanine" evidence="5">
    <location>
        <position position="39"/>
    </location>
</feature>
<dbReference type="Gene3D" id="3.20.20.10">
    <property type="entry name" value="Alanine racemase"/>
    <property type="match status" value="1"/>
</dbReference>
<keyword evidence="4 5" id="KW-0413">Isomerase</keyword>
<dbReference type="PANTHER" id="PTHR30511:SF0">
    <property type="entry name" value="ALANINE RACEMASE, CATABOLIC-RELATED"/>
    <property type="match status" value="1"/>
</dbReference>
<dbReference type="AlphaFoldDB" id="G5JLV6"/>
<evidence type="ECO:0000256" key="1">
    <source>
        <dbReference type="ARBA" id="ARBA00000316"/>
    </source>
</evidence>
<dbReference type="PATRIC" id="fig|911238.3.peg.2185"/>
<dbReference type="InterPro" id="IPR029066">
    <property type="entry name" value="PLP-binding_barrel"/>
</dbReference>
<dbReference type="GO" id="GO:0030170">
    <property type="term" value="F:pyridoxal phosphate binding"/>
    <property type="evidence" value="ECO:0007669"/>
    <property type="project" value="UniProtKB-UniRule"/>
</dbReference>